<protein>
    <submittedName>
        <fullName evidence="1">UPF0280 family protein</fullName>
    </submittedName>
</protein>
<accession>A0ABY5Y1V9</accession>
<dbReference type="Gene3D" id="3.10.520.10">
    <property type="entry name" value="ApbE-like domains"/>
    <property type="match status" value="1"/>
</dbReference>
<dbReference type="InterPro" id="IPR003374">
    <property type="entry name" value="ApbE-like_sf"/>
</dbReference>
<sequence>MKTEIYASPYRTYRTKQNSPENHADEQHVQIIVEETDLFITLTKDIDKTEIIKFCTKEIQEIRSIIKFWIKLYPEIQHSLEPIQCPPDAPLCIAEMCKASSFAHVGPFACIAGMIAQFIAAKIHFYLQEKQLCSDVIVENGGDIYLYSSKERIVGILANPKEECMLGLRFAKEQFPLAVCSSSAAIGHSLSFGQGDLSVVIAKNASLADALATSYGNVLKSAKEISTVLTQAQKDSRIAIQDNPFSGAKEKHGVLGVFLQIDEKIGAWGSIELAAIR</sequence>
<dbReference type="Proteomes" id="UP001058120">
    <property type="component" value="Chromosome"/>
</dbReference>
<name>A0ABY5Y1V9_9BACT</name>
<organism evidence="1 2">
    <name type="scientific">Taurinivorans muris</name>
    <dbReference type="NCBI Taxonomy" id="2787751"/>
    <lineage>
        <taxon>Bacteria</taxon>
        <taxon>Pseudomonadati</taxon>
        <taxon>Thermodesulfobacteriota</taxon>
        <taxon>Desulfovibrionia</taxon>
        <taxon>Desulfovibrionales</taxon>
        <taxon>Desulfovibrionaceae</taxon>
        <taxon>Taurinivorans</taxon>
    </lineage>
</organism>
<dbReference type="SUPFAM" id="SSF143631">
    <property type="entry name" value="ApbE-like"/>
    <property type="match status" value="1"/>
</dbReference>
<keyword evidence="2" id="KW-1185">Reference proteome</keyword>
<proteinExistence type="predicted"/>
<dbReference type="RefSeq" id="WP_334315780.1">
    <property type="nucleotide sequence ID" value="NZ_CP065938.1"/>
</dbReference>
<evidence type="ECO:0000313" key="2">
    <source>
        <dbReference type="Proteomes" id="UP001058120"/>
    </source>
</evidence>
<dbReference type="EMBL" id="CP065938">
    <property type="protein sequence ID" value="UWX06179.1"/>
    <property type="molecule type" value="Genomic_DNA"/>
</dbReference>
<reference evidence="1" key="1">
    <citation type="submission" date="2020-12" db="EMBL/GenBank/DDBJ databases">
        <title>Taurinivorans muris gen. nov., sp. nov., fundamental and realized metabolic niche of a ubiquitous sulfidogenic bacterium in the murine intestine.</title>
        <authorList>
            <person name="Ye H."/>
            <person name="Hanson B.T."/>
            <person name="Loy A."/>
        </authorList>
    </citation>
    <scope>NUCLEOTIDE SEQUENCE</scope>
    <source>
        <strain evidence="1">LT0009</strain>
    </source>
</reference>
<gene>
    <name evidence="1" type="ORF">JBF11_02350</name>
</gene>
<evidence type="ECO:0000313" key="1">
    <source>
        <dbReference type="EMBL" id="UWX06179.1"/>
    </source>
</evidence>